<dbReference type="Proteomes" id="UP000321926">
    <property type="component" value="Unassembled WGS sequence"/>
</dbReference>
<evidence type="ECO:0000313" key="1">
    <source>
        <dbReference type="EMBL" id="TXK45717.1"/>
    </source>
</evidence>
<gene>
    <name evidence="1" type="ORF">FVR03_12275</name>
</gene>
<dbReference type="AlphaFoldDB" id="A0A5C8KA59"/>
<dbReference type="EMBL" id="VRTY01000042">
    <property type="protein sequence ID" value="TXK45717.1"/>
    <property type="molecule type" value="Genomic_DNA"/>
</dbReference>
<sequence>MHTYIKQLLYAAILTGLSGCSLVEVQNPNVTDESFLGTPQSEAIWLNGMNRQLAVTLNNTVHFTEIASDNYYNNSSLSNKVFDIPNILYSDLDVDNMQRSIARLSQMADYGLHNVAPASRETTDNIKADMHFIGGYAYLIGAELYENLPLTAGGPVASAAERLQKAIEYIKAADALQNDPVKKQQYALALARAYYNLGDKQNAVAYADNVVKNNPMLLLQVAFDGVNGVSNTMQTYTFSSSTNTYAPLPRLDFLDPKYYHVGNASTDQKPIAILKGEEAFLILAEAALGNNNVDEAKTVLKSLLEVVKRRPVASIDAKLAQRKGNRSDYPLLATVEVKFDKASPARSGFVLDRQAGNITVYTVSGSSVTEADIDGATTSDQVLYLLCLMRQEIFMSEGRRMTDLGMRFPVSQVEQQNNKNVNAEHTQAIIPSYIPGQLGMDDFTYDKATGLVTMEVDMNKVLVQNKTADRVLPLLK</sequence>
<dbReference type="RefSeq" id="WP_147922047.1">
    <property type="nucleotide sequence ID" value="NZ_VRTY01000042.1"/>
</dbReference>
<dbReference type="InterPro" id="IPR019734">
    <property type="entry name" value="TPR_rpt"/>
</dbReference>
<reference evidence="1 2" key="1">
    <citation type="submission" date="2019-08" db="EMBL/GenBank/DDBJ databases">
        <authorList>
            <person name="Shi S."/>
        </authorList>
    </citation>
    <scope>NUCLEOTIDE SEQUENCE [LARGE SCALE GENOMIC DNA]</scope>
    <source>
        <strain evidence="1 2">GY10130</strain>
    </source>
</reference>
<proteinExistence type="predicted"/>
<organism evidence="1 2">
    <name type="scientific">Pontibacter qinzhouensis</name>
    <dbReference type="NCBI Taxonomy" id="2603253"/>
    <lineage>
        <taxon>Bacteria</taxon>
        <taxon>Pseudomonadati</taxon>
        <taxon>Bacteroidota</taxon>
        <taxon>Cytophagia</taxon>
        <taxon>Cytophagales</taxon>
        <taxon>Hymenobacteraceae</taxon>
        <taxon>Pontibacter</taxon>
    </lineage>
</organism>
<comment type="caution">
    <text evidence="1">The sequence shown here is derived from an EMBL/GenBank/DDBJ whole genome shotgun (WGS) entry which is preliminary data.</text>
</comment>
<evidence type="ECO:0000313" key="2">
    <source>
        <dbReference type="Proteomes" id="UP000321926"/>
    </source>
</evidence>
<dbReference type="OrthoDB" id="1490855at2"/>
<keyword evidence="2" id="KW-1185">Reference proteome</keyword>
<protein>
    <submittedName>
        <fullName evidence="1">Tetratricopeptide repeat protein</fullName>
    </submittedName>
</protein>
<dbReference type="Pfam" id="PF13174">
    <property type="entry name" value="TPR_6"/>
    <property type="match status" value="2"/>
</dbReference>
<dbReference type="PROSITE" id="PS51257">
    <property type="entry name" value="PROKAR_LIPOPROTEIN"/>
    <property type="match status" value="1"/>
</dbReference>
<name>A0A5C8KA59_9BACT</name>
<dbReference type="InterPro" id="IPR011990">
    <property type="entry name" value="TPR-like_helical_dom_sf"/>
</dbReference>
<dbReference type="Gene3D" id="1.25.40.390">
    <property type="match status" value="1"/>
</dbReference>
<accession>A0A5C8KA59</accession>
<dbReference type="SUPFAM" id="SSF48452">
    <property type="entry name" value="TPR-like"/>
    <property type="match status" value="1"/>
</dbReference>